<name>A0ABU5IX44_9BACI</name>
<reference evidence="1 2" key="1">
    <citation type="submission" date="2023-11" db="EMBL/GenBank/DDBJ databases">
        <title>Bacillus jintuensis, isolated from a mudflat on the Beibu Gulf coast.</title>
        <authorList>
            <person name="Li M."/>
        </authorList>
    </citation>
    <scope>NUCLEOTIDE SEQUENCE [LARGE SCALE GENOMIC DNA]</scope>
    <source>
        <strain evidence="1 2">31A1R</strain>
    </source>
</reference>
<dbReference type="RefSeq" id="WP_322446037.1">
    <property type="nucleotide sequence ID" value="NZ_JAXOFX010000004.1"/>
</dbReference>
<dbReference type="SUPFAM" id="SSF55961">
    <property type="entry name" value="Bet v1-like"/>
    <property type="match status" value="1"/>
</dbReference>
<protein>
    <submittedName>
        <fullName evidence="1">SRPBCC family protein</fullName>
    </submittedName>
</protein>
<dbReference type="EMBL" id="JAXOFX010000004">
    <property type="protein sequence ID" value="MDZ5471734.1"/>
    <property type="molecule type" value="Genomic_DNA"/>
</dbReference>
<evidence type="ECO:0000313" key="2">
    <source>
        <dbReference type="Proteomes" id="UP001290455"/>
    </source>
</evidence>
<keyword evidence="2" id="KW-1185">Reference proteome</keyword>
<evidence type="ECO:0000313" key="1">
    <source>
        <dbReference type="EMBL" id="MDZ5471734.1"/>
    </source>
</evidence>
<dbReference type="InterPro" id="IPR023393">
    <property type="entry name" value="START-like_dom_sf"/>
</dbReference>
<dbReference type="Gene3D" id="3.30.530.20">
    <property type="match status" value="1"/>
</dbReference>
<dbReference type="Pfam" id="PF10604">
    <property type="entry name" value="Polyketide_cyc2"/>
    <property type="match status" value="1"/>
</dbReference>
<accession>A0ABU5IX44</accession>
<sequence>MADFRVYAIIRKPVEDVFNYAVNLENAPKFMPFVKKTVKSTNEPIQKGSKFIETRLIRGKETKAELELTEYNPNHSYTVVNAANGLVTTYHYIFEEIEEGTQAELQVAVNPKGLFSFLTKKALVNIIKKEDGHQLGYLKDVLEEE</sequence>
<dbReference type="Proteomes" id="UP001290455">
    <property type="component" value="Unassembled WGS sequence"/>
</dbReference>
<gene>
    <name evidence="1" type="ORF">SM124_08240</name>
</gene>
<dbReference type="InterPro" id="IPR019587">
    <property type="entry name" value="Polyketide_cyclase/dehydratase"/>
</dbReference>
<proteinExistence type="predicted"/>
<comment type="caution">
    <text evidence="1">The sequence shown here is derived from an EMBL/GenBank/DDBJ whole genome shotgun (WGS) entry which is preliminary data.</text>
</comment>
<organism evidence="1 2">
    <name type="scientific">Robertmurraya mangrovi</name>
    <dbReference type="NCBI Taxonomy" id="3098077"/>
    <lineage>
        <taxon>Bacteria</taxon>
        <taxon>Bacillati</taxon>
        <taxon>Bacillota</taxon>
        <taxon>Bacilli</taxon>
        <taxon>Bacillales</taxon>
        <taxon>Bacillaceae</taxon>
        <taxon>Robertmurraya</taxon>
    </lineage>
</organism>